<organism evidence="1 2">
    <name type="scientific">Sphenostylis stenocarpa</name>
    <dbReference type="NCBI Taxonomy" id="92480"/>
    <lineage>
        <taxon>Eukaryota</taxon>
        <taxon>Viridiplantae</taxon>
        <taxon>Streptophyta</taxon>
        <taxon>Embryophyta</taxon>
        <taxon>Tracheophyta</taxon>
        <taxon>Spermatophyta</taxon>
        <taxon>Magnoliopsida</taxon>
        <taxon>eudicotyledons</taxon>
        <taxon>Gunneridae</taxon>
        <taxon>Pentapetalae</taxon>
        <taxon>rosids</taxon>
        <taxon>fabids</taxon>
        <taxon>Fabales</taxon>
        <taxon>Fabaceae</taxon>
        <taxon>Papilionoideae</taxon>
        <taxon>50 kb inversion clade</taxon>
        <taxon>NPAAA clade</taxon>
        <taxon>indigoferoid/millettioid clade</taxon>
        <taxon>Phaseoleae</taxon>
        <taxon>Sphenostylis</taxon>
    </lineage>
</organism>
<protein>
    <submittedName>
        <fullName evidence="1">Uncharacterized protein</fullName>
    </submittedName>
</protein>
<keyword evidence="2" id="KW-1185">Reference proteome</keyword>
<proteinExistence type="predicted"/>
<dbReference type="Proteomes" id="UP001189624">
    <property type="component" value="Chromosome 9"/>
</dbReference>
<accession>A0AA86SVZ7</accession>
<evidence type="ECO:0000313" key="2">
    <source>
        <dbReference type="Proteomes" id="UP001189624"/>
    </source>
</evidence>
<gene>
    <name evidence="1" type="ORF">AYBTSS11_LOCUS25878</name>
</gene>
<sequence length="69" mass="7478">MTPSSLHVGLWKQSLLMAVWHGAYEGPSKLYAEGGVGAYAQKMLGVPKSEKEEIECLLASIVPYASRVL</sequence>
<dbReference type="EMBL" id="OY731406">
    <property type="protein sequence ID" value="CAJ1973812.1"/>
    <property type="molecule type" value="Genomic_DNA"/>
</dbReference>
<reference evidence="1" key="1">
    <citation type="submission" date="2023-10" db="EMBL/GenBank/DDBJ databases">
        <authorList>
            <person name="Domelevo Entfellner J.-B."/>
        </authorList>
    </citation>
    <scope>NUCLEOTIDE SEQUENCE</scope>
</reference>
<evidence type="ECO:0000313" key="1">
    <source>
        <dbReference type="EMBL" id="CAJ1973812.1"/>
    </source>
</evidence>
<name>A0AA86SVZ7_9FABA</name>
<dbReference type="Gramene" id="rna-AYBTSS11_LOCUS25878">
    <property type="protein sequence ID" value="CAJ1973812.1"/>
    <property type="gene ID" value="gene-AYBTSS11_LOCUS25878"/>
</dbReference>
<dbReference type="AlphaFoldDB" id="A0AA86SVZ7"/>